<evidence type="ECO:0000313" key="3">
    <source>
        <dbReference type="Proteomes" id="UP000006281"/>
    </source>
</evidence>
<dbReference type="Proteomes" id="UP000006281">
    <property type="component" value="Chromosome"/>
</dbReference>
<gene>
    <name evidence="2" type="ordered locus">BN6_41240</name>
</gene>
<dbReference type="eggNOG" id="COG2263">
    <property type="taxonomic scope" value="Bacteria"/>
</dbReference>
<dbReference type="STRING" id="1179773.BN6_41240"/>
<accession>K0JZ55</accession>
<sequence>MTSPGFAPEWLALREPADAAARSAELADRAREIVLNRNPVLVRDLGCGTGSMGRWLSARLAGAQHWVLHDRDPRLLAVAGATVTGPGVTARTVAGDLGALRAADLAGASLVTASALLDVLTREQVNGLAAACVGAGVPALLTLTVTGRVEFDPAEPLDARLRDAFNDHQRRDGLLGPGAAAAAEEAFTALGARVETRPSPWRLGPDQAALTAEWLRGWVGAAVEQDPALAADAPDYLRRRLAGGLRTVVHHTDLLAVP</sequence>
<dbReference type="Gene3D" id="3.40.50.150">
    <property type="entry name" value="Vaccinia Virus protein VP39"/>
    <property type="match status" value="1"/>
</dbReference>
<dbReference type="HOGENOM" id="CLU_047561_0_0_11"/>
<evidence type="ECO:0000259" key="1">
    <source>
        <dbReference type="Pfam" id="PF13649"/>
    </source>
</evidence>
<organism evidence="2 3">
    <name type="scientific">Saccharothrix espanaensis (strain ATCC 51144 / DSM 44229 / JCM 9112 / NBRC 15066 / NRRL 15764)</name>
    <dbReference type="NCBI Taxonomy" id="1179773"/>
    <lineage>
        <taxon>Bacteria</taxon>
        <taxon>Bacillati</taxon>
        <taxon>Actinomycetota</taxon>
        <taxon>Actinomycetes</taxon>
        <taxon>Pseudonocardiales</taxon>
        <taxon>Pseudonocardiaceae</taxon>
        <taxon>Saccharothrix</taxon>
    </lineage>
</organism>
<dbReference type="Pfam" id="PF13649">
    <property type="entry name" value="Methyltransf_25"/>
    <property type="match status" value="1"/>
</dbReference>
<dbReference type="OrthoDB" id="7273451at2"/>
<dbReference type="EMBL" id="HE804045">
    <property type="protein sequence ID" value="CCH31411.1"/>
    <property type="molecule type" value="Genomic_DNA"/>
</dbReference>
<dbReference type="PATRIC" id="fig|1179773.3.peg.4127"/>
<name>K0JZ55_SACES</name>
<dbReference type="BioCyc" id="SESP1179773:BN6_RS19965-MONOMER"/>
<dbReference type="InterPro" id="IPR041698">
    <property type="entry name" value="Methyltransf_25"/>
</dbReference>
<dbReference type="SUPFAM" id="SSF53335">
    <property type="entry name" value="S-adenosyl-L-methionine-dependent methyltransferases"/>
    <property type="match status" value="1"/>
</dbReference>
<evidence type="ECO:0000313" key="2">
    <source>
        <dbReference type="EMBL" id="CCH31411.1"/>
    </source>
</evidence>
<protein>
    <recommendedName>
        <fullName evidence="1">Methyltransferase domain-containing protein</fullName>
    </recommendedName>
</protein>
<keyword evidence="3" id="KW-1185">Reference proteome</keyword>
<dbReference type="RefSeq" id="WP_015101523.1">
    <property type="nucleotide sequence ID" value="NC_019673.1"/>
</dbReference>
<reference evidence="2 3" key="1">
    <citation type="journal article" date="2012" name="BMC Genomics">
        <title>Complete genome sequence of Saccharothrix espanaensis DSM 44229T and comparison to the other completely sequenced Pseudonocardiaceae.</title>
        <authorList>
            <person name="Strobel T."/>
            <person name="Al-Dilaimi A."/>
            <person name="Blom J."/>
            <person name="Gessner A."/>
            <person name="Kalinowski J."/>
            <person name="Luzhetska M."/>
            <person name="Puhler A."/>
            <person name="Szczepanowski R."/>
            <person name="Bechthold A."/>
            <person name="Ruckert C."/>
        </authorList>
    </citation>
    <scope>NUCLEOTIDE SEQUENCE [LARGE SCALE GENOMIC DNA]</scope>
    <source>
        <strain evidence="3">ATCC 51144 / DSM 44229 / JCM 9112 / NBRC 15066 / NRRL 15764</strain>
    </source>
</reference>
<dbReference type="KEGG" id="sesp:BN6_41240"/>
<dbReference type="AlphaFoldDB" id="K0JZ55"/>
<dbReference type="InterPro" id="IPR029063">
    <property type="entry name" value="SAM-dependent_MTases_sf"/>
</dbReference>
<proteinExistence type="predicted"/>
<feature type="domain" description="Methyltransferase" evidence="1">
    <location>
        <begin position="43"/>
        <end position="130"/>
    </location>
</feature>